<name>A0A4R1HLG9_ANCAQ</name>
<dbReference type="RefSeq" id="WP_131837058.1">
    <property type="nucleotide sequence ID" value="NZ_SMFY01000004.1"/>
</dbReference>
<reference evidence="1 2" key="1">
    <citation type="submission" date="2019-03" db="EMBL/GenBank/DDBJ databases">
        <title>Genomic Encyclopedia of Type Strains, Phase IV (KMG-IV): sequencing the most valuable type-strain genomes for metagenomic binning, comparative biology and taxonomic classification.</title>
        <authorList>
            <person name="Goeker M."/>
        </authorList>
    </citation>
    <scope>NUCLEOTIDE SEQUENCE [LARGE SCALE GENOMIC DNA]</scope>
    <source>
        <strain evidence="1 2">DSM 101</strain>
    </source>
</reference>
<dbReference type="SUPFAM" id="SSF54637">
    <property type="entry name" value="Thioesterase/thiol ester dehydrase-isomerase"/>
    <property type="match status" value="1"/>
</dbReference>
<dbReference type="CDD" id="cd00586">
    <property type="entry name" value="4HBT"/>
    <property type="match status" value="1"/>
</dbReference>
<dbReference type="EMBL" id="SMFY01000004">
    <property type="protein sequence ID" value="TCK23294.1"/>
    <property type="molecule type" value="Genomic_DNA"/>
</dbReference>
<evidence type="ECO:0000313" key="2">
    <source>
        <dbReference type="Proteomes" id="UP000295030"/>
    </source>
</evidence>
<gene>
    <name evidence="1" type="ORF">EV667_3974</name>
</gene>
<dbReference type="AlphaFoldDB" id="A0A4R1HLG9"/>
<dbReference type="Gene3D" id="3.10.129.10">
    <property type="entry name" value="Hotdog Thioesterase"/>
    <property type="match status" value="1"/>
</dbReference>
<dbReference type="Proteomes" id="UP000295030">
    <property type="component" value="Unassembled WGS sequence"/>
</dbReference>
<organism evidence="1 2">
    <name type="scientific">Ancylobacter aquaticus</name>
    <dbReference type="NCBI Taxonomy" id="100"/>
    <lineage>
        <taxon>Bacteria</taxon>
        <taxon>Pseudomonadati</taxon>
        <taxon>Pseudomonadota</taxon>
        <taxon>Alphaproteobacteria</taxon>
        <taxon>Hyphomicrobiales</taxon>
        <taxon>Xanthobacteraceae</taxon>
        <taxon>Ancylobacter</taxon>
    </lineage>
</organism>
<protein>
    <submittedName>
        <fullName evidence="1">(3S)-malyl-CoA thioesterase</fullName>
    </submittedName>
</protein>
<accession>A0A4R1HLG9</accession>
<keyword evidence="2" id="KW-1185">Reference proteome</keyword>
<dbReference type="InterPro" id="IPR029069">
    <property type="entry name" value="HotDog_dom_sf"/>
</dbReference>
<dbReference type="Pfam" id="PF13279">
    <property type="entry name" value="4HBT_2"/>
    <property type="match status" value="1"/>
</dbReference>
<sequence length="170" mass="19205">MLDGIDFEPVFFAPFVSSVMTVDTGWADHNGHLHAAFHSLLFDRAVDEAVFLVGLGPHMVESRSASFVTMEAHQRFQRELRAGQEVRATLRLINYDEKRMHLFQELHHAREGWIASTYEQIAQHVEAGTRRVVPFPDEVLERLALMKAAHGALPVPEGLGRPVNMPIRLS</sequence>
<dbReference type="OrthoDB" id="9803287at2"/>
<evidence type="ECO:0000313" key="1">
    <source>
        <dbReference type="EMBL" id="TCK23294.1"/>
    </source>
</evidence>
<comment type="caution">
    <text evidence="1">The sequence shown here is derived from an EMBL/GenBank/DDBJ whole genome shotgun (WGS) entry which is preliminary data.</text>
</comment>
<proteinExistence type="predicted"/>